<protein>
    <submittedName>
        <fullName evidence="1">Endonuclease/exonuclease/phosphatase family protein</fullName>
    </submittedName>
</protein>
<keyword evidence="1" id="KW-0540">Nuclease</keyword>
<dbReference type="Proteomes" id="UP000265520">
    <property type="component" value="Unassembled WGS sequence"/>
</dbReference>
<accession>A0A392UZ98</accession>
<keyword evidence="2" id="KW-1185">Reference proteome</keyword>
<sequence>MSRIDRFLLSEEWCFVWPNCLQTAQLRGLSDHCPLLLYVDEEDWGPCPLRMLKCWQDIPGYKQFVID</sequence>
<dbReference type="PANTHER" id="PTHR33710">
    <property type="entry name" value="BNAC02G09200D PROTEIN"/>
    <property type="match status" value="1"/>
</dbReference>
<name>A0A392UZ98_9FABA</name>
<dbReference type="EMBL" id="LXQA010997400">
    <property type="protein sequence ID" value="MCI80513.1"/>
    <property type="molecule type" value="Genomic_DNA"/>
</dbReference>
<keyword evidence="1" id="KW-0378">Hydrolase</keyword>
<reference evidence="1 2" key="1">
    <citation type="journal article" date="2018" name="Front. Plant Sci.">
        <title>Red Clover (Trifolium pratense) and Zigzag Clover (T. medium) - A Picture of Genomic Similarities and Differences.</title>
        <authorList>
            <person name="Dluhosova J."/>
            <person name="Istvanek J."/>
            <person name="Nedelnik J."/>
            <person name="Repkova J."/>
        </authorList>
    </citation>
    <scope>NUCLEOTIDE SEQUENCE [LARGE SCALE GENOMIC DNA]</scope>
    <source>
        <strain evidence="2">cv. 10/8</strain>
        <tissue evidence="1">Leaf</tissue>
    </source>
</reference>
<proteinExistence type="predicted"/>
<dbReference type="PANTHER" id="PTHR33710:SF84">
    <property type="entry name" value="ENDONUCLEASE_EXONUCLEASE_PHOSPHATASE FAMILY PROTEIN"/>
    <property type="match status" value="1"/>
</dbReference>
<dbReference type="GO" id="GO:0004527">
    <property type="term" value="F:exonuclease activity"/>
    <property type="evidence" value="ECO:0007669"/>
    <property type="project" value="UniProtKB-KW"/>
</dbReference>
<comment type="caution">
    <text evidence="1">The sequence shown here is derived from an EMBL/GenBank/DDBJ whole genome shotgun (WGS) entry which is preliminary data.</text>
</comment>
<keyword evidence="1" id="KW-0269">Exonuclease</keyword>
<evidence type="ECO:0000313" key="1">
    <source>
        <dbReference type="EMBL" id="MCI80513.1"/>
    </source>
</evidence>
<evidence type="ECO:0000313" key="2">
    <source>
        <dbReference type="Proteomes" id="UP000265520"/>
    </source>
</evidence>
<keyword evidence="1" id="KW-0255">Endonuclease</keyword>
<dbReference type="SUPFAM" id="SSF56219">
    <property type="entry name" value="DNase I-like"/>
    <property type="match status" value="1"/>
</dbReference>
<dbReference type="AlphaFoldDB" id="A0A392UZ98"/>
<organism evidence="1 2">
    <name type="scientific">Trifolium medium</name>
    <dbReference type="NCBI Taxonomy" id="97028"/>
    <lineage>
        <taxon>Eukaryota</taxon>
        <taxon>Viridiplantae</taxon>
        <taxon>Streptophyta</taxon>
        <taxon>Embryophyta</taxon>
        <taxon>Tracheophyta</taxon>
        <taxon>Spermatophyta</taxon>
        <taxon>Magnoliopsida</taxon>
        <taxon>eudicotyledons</taxon>
        <taxon>Gunneridae</taxon>
        <taxon>Pentapetalae</taxon>
        <taxon>rosids</taxon>
        <taxon>fabids</taxon>
        <taxon>Fabales</taxon>
        <taxon>Fabaceae</taxon>
        <taxon>Papilionoideae</taxon>
        <taxon>50 kb inversion clade</taxon>
        <taxon>NPAAA clade</taxon>
        <taxon>Hologalegina</taxon>
        <taxon>IRL clade</taxon>
        <taxon>Trifolieae</taxon>
        <taxon>Trifolium</taxon>
    </lineage>
</organism>
<feature type="non-terminal residue" evidence="1">
    <location>
        <position position="67"/>
    </location>
</feature>
<dbReference type="GO" id="GO:0004519">
    <property type="term" value="F:endonuclease activity"/>
    <property type="evidence" value="ECO:0007669"/>
    <property type="project" value="UniProtKB-KW"/>
</dbReference>
<dbReference type="InterPro" id="IPR036691">
    <property type="entry name" value="Endo/exonu/phosph_ase_sf"/>
</dbReference>